<dbReference type="InterPro" id="IPR018547">
    <property type="entry name" value="AbiEi_C"/>
</dbReference>
<gene>
    <name evidence="2" type="ORF">DJ010_14425</name>
</gene>
<sequence length="305" mass="34605">MQDERWRRRAAEQAGLLTRLQLRGLGFERWAVNHRIATERWRGLSSTVVSTTTGVLTREQQMWLGVLHAGGDSIVGDLTAAEVHGLRNWHRDEVTVLVRRGLDVGDEPIPGVRFVETRRPLAQLRHRGSHLPVAMVEPAVLRFAAYQRSTRTAEGVLAAVVQQRLTSPQSLSNWVDRMKPLRWSKRFKGVLDDIAGGAQSVSEIDVRRMCRRYSLAPPFRQVKRRDATGRVHFTDCEWRLPDGRILVLEVDGGFHMEVEHWEDDLARQRALTTPGRLVVRCTSRELRDEPGTVAADLRRLGVPAA</sequence>
<accession>A0A316TJ77</accession>
<name>A0A316TJ77_9ACTN</name>
<dbReference type="EMBL" id="QGDD01000006">
    <property type="protein sequence ID" value="PWN02302.1"/>
    <property type="molecule type" value="Genomic_DNA"/>
</dbReference>
<evidence type="ECO:0000259" key="1">
    <source>
        <dbReference type="Pfam" id="PF09407"/>
    </source>
</evidence>
<dbReference type="Proteomes" id="UP000245507">
    <property type="component" value="Unassembled WGS sequence"/>
</dbReference>
<reference evidence="2 3" key="1">
    <citation type="submission" date="2018-05" db="EMBL/GenBank/DDBJ databases">
        <title>Nocardioides silvaticus genome.</title>
        <authorList>
            <person name="Li C."/>
            <person name="Wang G."/>
        </authorList>
    </citation>
    <scope>NUCLEOTIDE SEQUENCE [LARGE SCALE GENOMIC DNA]</scope>
    <source>
        <strain evidence="2 3">CCTCC AB 2018079</strain>
    </source>
</reference>
<feature type="domain" description="AbiEi antitoxin C-terminal" evidence="1">
    <location>
        <begin position="62"/>
        <end position="192"/>
    </location>
</feature>
<comment type="caution">
    <text evidence="2">The sequence shown here is derived from an EMBL/GenBank/DDBJ whole genome shotgun (WGS) entry which is preliminary data.</text>
</comment>
<evidence type="ECO:0000313" key="2">
    <source>
        <dbReference type="EMBL" id="PWN02302.1"/>
    </source>
</evidence>
<dbReference type="AlphaFoldDB" id="A0A316TJ77"/>
<proteinExistence type="predicted"/>
<evidence type="ECO:0000313" key="3">
    <source>
        <dbReference type="Proteomes" id="UP000245507"/>
    </source>
</evidence>
<dbReference type="Pfam" id="PF09407">
    <property type="entry name" value="AbiEi_1"/>
    <property type="match status" value="1"/>
</dbReference>
<organism evidence="2 3">
    <name type="scientific">Nocardioides silvaticus</name>
    <dbReference type="NCBI Taxonomy" id="2201891"/>
    <lineage>
        <taxon>Bacteria</taxon>
        <taxon>Bacillati</taxon>
        <taxon>Actinomycetota</taxon>
        <taxon>Actinomycetes</taxon>
        <taxon>Propionibacteriales</taxon>
        <taxon>Nocardioidaceae</taxon>
        <taxon>Nocardioides</taxon>
    </lineage>
</organism>
<protein>
    <recommendedName>
        <fullName evidence="1">AbiEi antitoxin C-terminal domain-containing protein</fullName>
    </recommendedName>
</protein>
<keyword evidence="3" id="KW-1185">Reference proteome</keyword>